<evidence type="ECO:0000313" key="5">
    <source>
        <dbReference type="Proteomes" id="UP000029120"/>
    </source>
</evidence>
<dbReference type="Gramene" id="KFK26337">
    <property type="protein sequence ID" value="KFK26337"/>
    <property type="gene ID" value="AALP_AA8G234700"/>
</dbReference>
<proteinExistence type="predicted"/>
<dbReference type="AlphaFoldDB" id="A0A087G8Y5"/>
<sequence>MSPSSSSTPRGWWSRPIATYPAKKDREPTCTEWFAFGTPYCGGLFTVVAILSIFLLIDRSPSHAKFSIQSINVSPSASAATWHVEFLVKNPSSRYSICYDGDDASVRLGLAKLFDSKRSCYLELFANSISVSNANASNADWRISFVARSPVSGCKFSLNTMQSRLLRGGEVISEISPLLDSFGQHVYSGDTYGPVTTVGFKDVVTPGLIGGVVRDFRVELVARVKTDSSNIYHRSGVLTVFCGGLPVKFTADPAGDVTGSLLGNMRRCEYLFRRDKRFRSF</sequence>
<evidence type="ECO:0000256" key="3">
    <source>
        <dbReference type="SAM" id="Phobius"/>
    </source>
</evidence>
<keyword evidence="2 3" id="KW-0472">Membrane</keyword>
<dbReference type="InterPro" id="IPR044839">
    <property type="entry name" value="NDR1-like"/>
</dbReference>
<protein>
    <recommendedName>
        <fullName evidence="6">Late embryogenesis abundant protein LEA-2 subgroup domain-containing protein</fullName>
    </recommendedName>
</protein>
<organism evidence="4 5">
    <name type="scientific">Arabis alpina</name>
    <name type="common">Alpine rock-cress</name>
    <dbReference type="NCBI Taxonomy" id="50452"/>
    <lineage>
        <taxon>Eukaryota</taxon>
        <taxon>Viridiplantae</taxon>
        <taxon>Streptophyta</taxon>
        <taxon>Embryophyta</taxon>
        <taxon>Tracheophyta</taxon>
        <taxon>Spermatophyta</taxon>
        <taxon>Magnoliopsida</taxon>
        <taxon>eudicotyledons</taxon>
        <taxon>Gunneridae</taxon>
        <taxon>Pentapetalae</taxon>
        <taxon>rosids</taxon>
        <taxon>malvids</taxon>
        <taxon>Brassicales</taxon>
        <taxon>Brassicaceae</taxon>
        <taxon>Arabideae</taxon>
        <taxon>Arabis</taxon>
    </lineage>
</organism>
<dbReference type="GO" id="GO:0009506">
    <property type="term" value="C:plasmodesma"/>
    <property type="evidence" value="ECO:0007669"/>
    <property type="project" value="TreeGrafter"/>
</dbReference>
<dbReference type="PANTHER" id="PTHR31415">
    <property type="entry name" value="OS05G0367900 PROTEIN"/>
    <property type="match status" value="1"/>
</dbReference>
<dbReference type="EMBL" id="CM002876">
    <property type="protein sequence ID" value="KFK26337.1"/>
    <property type="molecule type" value="Genomic_DNA"/>
</dbReference>
<reference evidence="5" key="1">
    <citation type="journal article" date="2015" name="Nat. Plants">
        <title>Genome expansion of Arabis alpina linked with retrotransposition and reduced symmetric DNA methylation.</title>
        <authorList>
            <person name="Willing E.M."/>
            <person name="Rawat V."/>
            <person name="Mandakova T."/>
            <person name="Maumus F."/>
            <person name="James G.V."/>
            <person name="Nordstroem K.J."/>
            <person name="Becker C."/>
            <person name="Warthmann N."/>
            <person name="Chica C."/>
            <person name="Szarzynska B."/>
            <person name="Zytnicki M."/>
            <person name="Albani M.C."/>
            <person name="Kiefer C."/>
            <person name="Bergonzi S."/>
            <person name="Castaings L."/>
            <person name="Mateos J.L."/>
            <person name="Berns M.C."/>
            <person name="Bujdoso N."/>
            <person name="Piofczyk T."/>
            <person name="de Lorenzo L."/>
            <person name="Barrero-Sicilia C."/>
            <person name="Mateos I."/>
            <person name="Piednoel M."/>
            <person name="Hagmann J."/>
            <person name="Chen-Min-Tao R."/>
            <person name="Iglesias-Fernandez R."/>
            <person name="Schuster S.C."/>
            <person name="Alonso-Blanco C."/>
            <person name="Roudier F."/>
            <person name="Carbonero P."/>
            <person name="Paz-Ares J."/>
            <person name="Davis S.J."/>
            <person name="Pecinka A."/>
            <person name="Quesneville H."/>
            <person name="Colot V."/>
            <person name="Lysak M.A."/>
            <person name="Weigel D."/>
            <person name="Coupland G."/>
            <person name="Schneeberger K."/>
        </authorList>
    </citation>
    <scope>NUCLEOTIDE SEQUENCE [LARGE SCALE GENOMIC DNA]</scope>
    <source>
        <strain evidence="5">cv. Pajares</strain>
    </source>
</reference>
<evidence type="ECO:0008006" key="6">
    <source>
        <dbReference type="Google" id="ProtNLM"/>
    </source>
</evidence>
<keyword evidence="5" id="KW-1185">Reference proteome</keyword>
<keyword evidence="3" id="KW-0812">Transmembrane</keyword>
<feature type="transmembrane region" description="Helical" evidence="3">
    <location>
        <begin position="33"/>
        <end position="57"/>
    </location>
</feature>
<dbReference type="PANTHER" id="PTHR31415:SF172">
    <property type="entry name" value="TRANSMEMBRANE PROTEIN"/>
    <property type="match status" value="1"/>
</dbReference>
<dbReference type="GO" id="GO:0005886">
    <property type="term" value="C:plasma membrane"/>
    <property type="evidence" value="ECO:0007669"/>
    <property type="project" value="TreeGrafter"/>
</dbReference>
<dbReference type="OMA" id="FITHVID"/>
<evidence type="ECO:0000313" key="4">
    <source>
        <dbReference type="EMBL" id="KFK26337.1"/>
    </source>
</evidence>
<comment type="subcellular location">
    <subcellularLocation>
        <location evidence="1">Membrane</location>
    </subcellularLocation>
</comment>
<evidence type="ECO:0000256" key="1">
    <source>
        <dbReference type="ARBA" id="ARBA00004370"/>
    </source>
</evidence>
<evidence type="ECO:0000256" key="2">
    <source>
        <dbReference type="ARBA" id="ARBA00023136"/>
    </source>
</evidence>
<accession>A0A087G8Y5</accession>
<dbReference type="GO" id="GO:0098542">
    <property type="term" value="P:defense response to other organism"/>
    <property type="evidence" value="ECO:0007669"/>
    <property type="project" value="InterPro"/>
</dbReference>
<dbReference type="OrthoDB" id="1109716at2759"/>
<gene>
    <name evidence="4" type="ordered locus">AALP_Aa8g234700</name>
</gene>
<keyword evidence="3" id="KW-1133">Transmembrane helix</keyword>
<dbReference type="Proteomes" id="UP000029120">
    <property type="component" value="Chromosome 8"/>
</dbReference>
<name>A0A087G8Y5_ARAAL</name>